<feature type="transmembrane region" description="Helical" evidence="9">
    <location>
        <begin position="330"/>
        <end position="354"/>
    </location>
</feature>
<dbReference type="Gene3D" id="1.20.1250.20">
    <property type="entry name" value="MFS general substrate transporter like domains"/>
    <property type="match status" value="2"/>
</dbReference>
<comment type="similarity">
    <text evidence="2">Belongs to the major facilitator superfamily. Metabolite:H+ Symporter (MHS) family (TC 2.A.1.6) family.</text>
</comment>
<feature type="domain" description="Major facilitator superfamily (MFS) profile" evidence="10">
    <location>
        <begin position="17"/>
        <end position="421"/>
    </location>
</feature>
<evidence type="ECO:0000256" key="6">
    <source>
        <dbReference type="ARBA" id="ARBA00022847"/>
    </source>
</evidence>
<keyword evidence="5 9" id="KW-0812">Transmembrane</keyword>
<name>A0ABW2JU45_9ACTN</name>
<dbReference type="PROSITE" id="PS00217">
    <property type="entry name" value="SUGAR_TRANSPORT_2"/>
    <property type="match status" value="1"/>
</dbReference>
<keyword evidence="7 9" id="KW-1133">Transmembrane helix</keyword>
<dbReference type="InterPro" id="IPR011701">
    <property type="entry name" value="MFS"/>
</dbReference>
<evidence type="ECO:0000313" key="11">
    <source>
        <dbReference type="EMBL" id="MFC7308857.1"/>
    </source>
</evidence>
<keyword evidence="12" id="KW-1185">Reference proteome</keyword>
<feature type="transmembrane region" description="Helical" evidence="9">
    <location>
        <begin position="399"/>
        <end position="417"/>
    </location>
</feature>
<evidence type="ECO:0000256" key="9">
    <source>
        <dbReference type="SAM" id="Phobius"/>
    </source>
</evidence>
<evidence type="ECO:0000256" key="8">
    <source>
        <dbReference type="ARBA" id="ARBA00023136"/>
    </source>
</evidence>
<protein>
    <submittedName>
        <fullName evidence="11">MFS transporter</fullName>
    </submittedName>
</protein>
<dbReference type="InterPro" id="IPR020846">
    <property type="entry name" value="MFS_dom"/>
</dbReference>
<dbReference type="PROSITE" id="PS00216">
    <property type="entry name" value="SUGAR_TRANSPORT_1"/>
    <property type="match status" value="1"/>
</dbReference>
<dbReference type="PANTHER" id="PTHR43528:SF1">
    <property type="entry name" value="ALPHA-KETOGLUTARATE PERMEASE"/>
    <property type="match status" value="1"/>
</dbReference>
<feature type="transmembrane region" description="Helical" evidence="9">
    <location>
        <begin position="191"/>
        <end position="210"/>
    </location>
</feature>
<keyword evidence="4" id="KW-1003">Cell membrane</keyword>
<dbReference type="PROSITE" id="PS50850">
    <property type="entry name" value="MFS"/>
    <property type="match status" value="1"/>
</dbReference>
<evidence type="ECO:0000259" key="10">
    <source>
        <dbReference type="PROSITE" id="PS50850"/>
    </source>
</evidence>
<evidence type="ECO:0000256" key="7">
    <source>
        <dbReference type="ARBA" id="ARBA00022989"/>
    </source>
</evidence>
<dbReference type="EMBL" id="JBHTCF010000018">
    <property type="protein sequence ID" value="MFC7308857.1"/>
    <property type="molecule type" value="Genomic_DNA"/>
</dbReference>
<evidence type="ECO:0000256" key="1">
    <source>
        <dbReference type="ARBA" id="ARBA00004651"/>
    </source>
</evidence>
<dbReference type="Proteomes" id="UP001596523">
    <property type="component" value="Unassembled WGS sequence"/>
</dbReference>
<comment type="subcellular location">
    <subcellularLocation>
        <location evidence="1">Cell membrane</location>
        <topology evidence="1">Multi-pass membrane protein</topology>
    </subcellularLocation>
</comment>
<evidence type="ECO:0000256" key="3">
    <source>
        <dbReference type="ARBA" id="ARBA00022448"/>
    </source>
</evidence>
<evidence type="ECO:0000256" key="2">
    <source>
        <dbReference type="ARBA" id="ARBA00008240"/>
    </source>
</evidence>
<feature type="transmembrane region" description="Helical" evidence="9">
    <location>
        <begin position="112"/>
        <end position="129"/>
    </location>
</feature>
<evidence type="ECO:0000256" key="5">
    <source>
        <dbReference type="ARBA" id="ARBA00022692"/>
    </source>
</evidence>
<dbReference type="Pfam" id="PF07690">
    <property type="entry name" value="MFS_1"/>
    <property type="match status" value="2"/>
</dbReference>
<gene>
    <name evidence="11" type="ORF">ACFQVC_32160</name>
</gene>
<evidence type="ECO:0000256" key="4">
    <source>
        <dbReference type="ARBA" id="ARBA00022475"/>
    </source>
</evidence>
<sequence>MTETITSTAPPGRPTRQLLAASVGNAVEWYDWYAYTFLATYIAAQIFPENSESSLVPLLSTFAVFAVGFFMRPVGGLVMGVVADRHGRRAALTVTILLMGGSSLLVGLTPTYAAAGILAPVILVFARLLQGLSVGGEFAASTTFLVESASPGRRGLFSSFQYVSTTVGQLAASGVAALLVANLASGAMDSWGWRVPFLLGAVLSLVGFWIRRGAHETRSEEQANAPRPGLFEALRRHPRASLLICGITAGGTIAYYTWTSYLPTYAELNTGVAKADALLAGTISLTFFAVLQPLAGMASDRFGRKPLLLMFGLGFALLSVPLLRALDGSFLTLLLVQCAGMVLLSGFTAVSAAVNAEIFPARVRAAGIGFPYSLTVALFGGTAPYIGTLFKDVGQAGLFPVYMAVLCLVSATVYARLPETAHKPLER</sequence>
<dbReference type="CDD" id="cd17367">
    <property type="entry name" value="MFS_KgtP"/>
    <property type="match status" value="1"/>
</dbReference>
<keyword evidence="8 9" id="KW-0472">Membrane</keyword>
<keyword evidence="3" id="KW-0813">Transport</keyword>
<comment type="caution">
    <text evidence="11">The sequence shown here is derived from an EMBL/GenBank/DDBJ whole genome shotgun (WGS) entry which is preliminary data.</text>
</comment>
<dbReference type="InterPro" id="IPR036259">
    <property type="entry name" value="MFS_trans_sf"/>
</dbReference>
<proteinExistence type="inferred from homology"/>
<feature type="transmembrane region" description="Helical" evidence="9">
    <location>
        <begin position="366"/>
        <end position="387"/>
    </location>
</feature>
<dbReference type="InterPro" id="IPR005829">
    <property type="entry name" value="Sugar_transporter_CS"/>
</dbReference>
<dbReference type="SUPFAM" id="SSF103473">
    <property type="entry name" value="MFS general substrate transporter"/>
    <property type="match status" value="1"/>
</dbReference>
<feature type="transmembrane region" description="Helical" evidence="9">
    <location>
        <begin position="240"/>
        <end position="258"/>
    </location>
</feature>
<dbReference type="PANTHER" id="PTHR43528">
    <property type="entry name" value="ALPHA-KETOGLUTARATE PERMEASE"/>
    <property type="match status" value="1"/>
</dbReference>
<feature type="transmembrane region" description="Helical" evidence="9">
    <location>
        <begin position="58"/>
        <end position="83"/>
    </location>
</feature>
<evidence type="ECO:0000313" key="12">
    <source>
        <dbReference type="Proteomes" id="UP001596523"/>
    </source>
</evidence>
<dbReference type="InterPro" id="IPR051084">
    <property type="entry name" value="H+-coupled_symporters"/>
</dbReference>
<reference evidence="12" key="1">
    <citation type="journal article" date="2019" name="Int. J. Syst. Evol. Microbiol.">
        <title>The Global Catalogue of Microorganisms (GCM) 10K type strain sequencing project: providing services to taxonomists for standard genome sequencing and annotation.</title>
        <authorList>
            <consortium name="The Broad Institute Genomics Platform"/>
            <consortium name="The Broad Institute Genome Sequencing Center for Infectious Disease"/>
            <person name="Wu L."/>
            <person name="Ma J."/>
        </authorList>
    </citation>
    <scope>NUCLEOTIDE SEQUENCE [LARGE SCALE GENOMIC DNA]</scope>
    <source>
        <strain evidence="12">SYNS20</strain>
    </source>
</reference>
<dbReference type="RefSeq" id="WP_381837246.1">
    <property type="nucleotide sequence ID" value="NZ_JBHTCF010000018.1"/>
</dbReference>
<feature type="transmembrane region" description="Helical" evidence="9">
    <location>
        <begin position="278"/>
        <end position="295"/>
    </location>
</feature>
<feature type="transmembrane region" description="Helical" evidence="9">
    <location>
        <begin position="307"/>
        <end position="324"/>
    </location>
</feature>
<organism evidence="11 12">
    <name type="scientific">Streptomyces monticola</name>
    <dbReference type="NCBI Taxonomy" id="2666263"/>
    <lineage>
        <taxon>Bacteria</taxon>
        <taxon>Bacillati</taxon>
        <taxon>Actinomycetota</taxon>
        <taxon>Actinomycetes</taxon>
        <taxon>Kitasatosporales</taxon>
        <taxon>Streptomycetaceae</taxon>
        <taxon>Streptomyces</taxon>
    </lineage>
</organism>
<keyword evidence="6" id="KW-0769">Symport</keyword>
<accession>A0ABW2JU45</accession>